<keyword evidence="7 15" id="KW-0812">Transmembrane</keyword>
<evidence type="ECO:0000256" key="11">
    <source>
        <dbReference type="ARBA" id="ARBA00023136"/>
    </source>
</evidence>
<evidence type="ECO:0000256" key="5">
    <source>
        <dbReference type="ARBA" id="ARBA00022536"/>
    </source>
</evidence>
<sequence>CQFPALAFSIKPKDSAGVTNKDGKKKGKGRKRNPCRRKYKDFCIHGVCQYLVELRSVSCICTAGYSGERCHLFSLPVGTEKSGYNRTTALAVMAVVLSSLCLIVIGILLALRYHKRGGYNVETEEKPKLGLASHK</sequence>
<evidence type="ECO:0000256" key="8">
    <source>
        <dbReference type="ARBA" id="ARBA00022729"/>
    </source>
</evidence>
<evidence type="ECO:0000256" key="15">
    <source>
        <dbReference type="SAM" id="Phobius"/>
    </source>
</evidence>
<accession>A0A3B3TH84</accession>
<keyword evidence="3" id="KW-1003">Cell membrane</keyword>
<dbReference type="GO" id="GO:0005886">
    <property type="term" value="C:plasma membrane"/>
    <property type="evidence" value="ECO:0007669"/>
    <property type="project" value="UniProtKB-SubCell"/>
</dbReference>
<dbReference type="AlphaFoldDB" id="A0A3B3TH84"/>
<dbReference type="SUPFAM" id="SSF57196">
    <property type="entry name" value="EGF/Laminin"/>
    <property type="match status" value="1"/>
</dbReference>
<evidence type="ECO:0000256" key="4">
    <source>
        <dbReference type="ARBA" id="ARBA00022525"/>
    </source>
</evidence>
<dbReference type="PANTHER" id="PTHR10740:SF4">
    <property type="entry name" value="PROHEPARIN-BINDING EGF-LIKE GROWTH FACTOR"/>
    <property type="match status" value="1"/>
</dbReference>
<dbReference type="GO" id="GO:0005154">
    <property type="term" value="F:epidermal growth factor receptor binding"/>
    <property type="evidence" value="ECO:0007669"/>
    <property type="project" value="TreeGrafter"/>
</dbReference>
<evidence type="ECO:0000256" key="9">
    <source>
        <dbReference type="ARBA" id="ARBA00022989"/>
    </source>
</evidence>
<dbReference type="PANTHER" id="PTHR10740">
    <property type="entry name" value="TRANSFORMING GROWTH FACTOR ALPHA"/>
    <property type="match status" value="1"/>
</dbReference>
<organism evidence="17 18">
    <name type="scientific">Paramormyrops kingsleyae</name>
    <dbReference type="NCBI Taxonomy" id="1676925"/>
    <lineage>
        <taxon>Eukaryota</taxon>
        <taxon>Metazoa</taxon>
        <taxon>Chordata</taxon>
        <taxon>Craniata</taxon>
        <taxon>Vertebrata</taxon>
        <taxon>Euteleostomi</taxon>
        <taxon>Actinopterygii</taxon>
        <taxon>Neopterygii</taxon>
        <taxon>Teleostei</taxon>
        <taxon>Osteoglossocephala</taxon>
        <taxon>Osteoglossomorpha</taxon>
        <taxon>Osteoglossiformes</taxon>
        <taxon>Mormyridae</taxon>
        <taxon>Paramormyrops</taxon>
    </lineage>
</organism>
<evidence type="ECO:0000256" key="7">
    <source>
        <dbReference type="ARBA" id="ARBA00022692"/>
    </source>
</evidence>
<name>A0A3B3TH84_9TELE</name>
<evidence type="ECO:0000313" key="18">
    <source>
        <dbReference type="Proteomes" id="UP000261540"/>
    </source>
</evidence>
<comment type="caution">
    <text evidence="14">Lacks conserved residue(s) required for the propagation of feature annotation.</text>
</comment>
<protein>
    <recommendedName>
        <fullName evidence="13">Proheparin-binding EGF-like growth factor</fullName>
    </recommendedName>
</protein>
<evidence type="ECO:0000256" key="13">
    <source>
        <dbReference type="ARBA" id="ARBA00040098"/>
    </source>
</evidence>
<evidence type="ECO:0000259" key="16">
    <source>
        <dbReference type="PROSITE" id="PS50026"/>
    </source>
</evidence>
<dbReference type="PROSITE" id="PS50026">
    <property type="entry name" value="EGF_3"/>
    <property type="match status" value="1"/>
</dbReference>
<keyword evidence="11 15" id="KW-0472">Membrane</keyword>
<keyword evidence="9 15" id="KW-1133">Transmembrane helix</keyword>
<keyword evidence="10" id="KW-0339">Growth factor</keyword>
<proteinExistence type="predicted"/>
<dbReference type="FunFam" id="2.10.25.10:FF:000158">
    <property type="entry name" value="proheparin-binding EGF-like growth factor"/>
    <property type="match status" value="1"/>
</dbReference>
<dbReference type="InterPro" id="IPR000742">
    <property type="entry name" value="EGF"/>
</dbReference>
<dbReference type="GO" id="GO:0007173">
    <property type="term" value="P:epidermal growth factor receptor signaling pathway"/>
    <property type="evidence" value="ECO:0007669"/>
    <property type="project" value="TreeGrafter"/>
</dbReference>
<keyword evidence="8" id="KW-0732">Signal</keyword>
<dbReference type="GO" id="GO:0005615">
    <property type="term" value="C:extracellular space"/>
    <property type="evidence" value="ECO:0007669"/>
    <property type="project" value="TreeGrafter"/>
</dbReference>
<dbReference type="PROSITE" id="PS01186">
    <property type="entry name" value="EGF_2"/>
    <property type="match status" value="1"/>
</dbReference>
<reference evidence="17" key="1">
    <citation type="submission" date="2025-08" db="UniProtKB">
        <authorList>
            <consortium name="Ensembl"/>
        </authorList>
    </citation>
    <scope>IDENTIFICATION</scope>
</reference>
<reference evidence="17" key="2">
    <citation type="submission" date="2025-09" db="UniProtKB">
        <authorList>
            <consortium name="Ensembl"/>
        </authorList>
    </citation>
    <scope>IDENTIFICATION</scope>
</reference>
<evidence type="ECO:0000256" key="3">
    <source>
        <dbReference type="ARBA" id="ARBA00022475"/>
    </source>
</evidence>
<dbReference type="Gene3D" id="2.10.25.10">
    <property type="entry name" value="Laminin"/>
    <property type="match status" value="1"/>
</dbReference>
<dbReference type="GeneTree" id="ENSGT00940000156901"/>
<keyword evidence="12 14" id="KW-1015">Disulfide bond</keyword>
<feature type="transmembrane region" description="Helical" evidence="15">
    <location>
        <begin position="89"/>
        <end position="111"/>
    </location>
</feature>
<dbReference type="GO" id="GO:0008201">
    <property type="term" value="F:heparin binding"/>
    <property type="evidence" value="ECO:0007669"/>
    <property type="project" value="UniProtKB-KW"/>
</dbReference>
<comment type="subcellular location">
    <subcellularLocation>
        <location evidence="2">Cell membrane</location>
        <topology evidence="2">Single-pass type I membrane protein</topology>
    </subcellularLocation>
    <subcellularLocation>
        <location evidence="1">Secreted</location>
        <location evidence="1">Extracellular space</location>
    </subcellularLocation>
</comment>
<dbReference type="Proteomes" id="UP000261540">
    <property type="component" value="Unplaced"/>
</dbReference>
<evidence type="ECO:0000256" key="1">
    <source>
        <dbReference type="ARBA" id="ARBA00004239"/>
    </source>
</evidence>
<dbReference type="STRING" id="1676925.ENSPKIP00000041773"/>
<keyword evidence="4" id="KW-0964">Secreted</keyword>
<keyword evidence="18" id="KW-1185">Reference proteome</keyword>
<dbReference type="GO" id="GO:0008083">
    <property type="term" value="F:growth factor activity"/>
    <property type="evidence" value="ECO:0007669"/>
    <property type="project" value="UniProtKB-KW"/>
</dbReference>
<evidence type="ECO:0000256" key="12">
    <source>
        <dbReference type="ARBA" id="ARBA00023157"/>
    </source>
</evidence>
<evidence type="ECO:0000256" key="2">
    <source>
        <dbReference type="ARBA" id="ARBA00004251"/>
    </source>
</evidence>
<evidence type="ECO:0000256" key="6">
    <source>
        <dbReference type="ARBA" id="ARBA00022674"/>
    </source>
</evidence>
<evidence type="ECO:0000313" key="17">
    <source>
        <dbReference type="Ensembl" id="ENSPKIP00000041773.1"/>
    </source>
</evidence>
<keyword evidence="6" id="KW-0358">Heparin-binding</keyword>
<feature type="disulfide bond" evidence="14">
    <location>
        <begin position="61"/>
        <end position="70"/>
    </location>
</feature>
<feature type="domain" description="EGF-like" evidence="16">
    <location>
        <begin position="31"/>
        <end position="71"/>
    </location>
</feature>
<evidence type="ECO:0000256" key="14">
    <source>
        <dbReference type="PROSITE-ProRule" id="PRU00076"/>
    </source>
</evidence>
<dbReference type="PROSITE" id="PS00022">
    <property type="entry name" value="EGF_1"/>
    <property type="match status" value="1"/>
</dbReference>
<dbReference type="Ensembl" id="ENSPKIT00000022812.1">
    <property type="protein sequence ID" value="ENSPKIP00000041773.1"/>
    <property type="gene ID" value="ENSPKIG00000018188.1"/>
</dbReference>
<dbReference type="GO" id="GO:0008284">
    <property type="term" value="P:positive regulation of cell population proliferation"/>
    <property type="evidence" value="ECO:0007669"/>
    <property type="project" value="TreeGrafter"/>
</dbReference>
<keyword evidence="5 14" id="KW-0245">EGF-like domain</keyword>
<evidence type="ECO:0000256" key="10">
    <source>
        <dbReference type="ARBA" id="ARBA00023030"/>
    </source>
</evidence>